<dbReference type="Pfam" id="PF07992">
    <property type="entry name" value="Pyr_redox_2"/>
    <property type="match status" value="1"/>
</dbReference>
<evidence type="ECO:0000256" key="1">
    <source>
        <dbReference type="ARBA" id="ARBA00022630"/>
    </source>
</evidence>
<evidence type="ECO:0000256" key="2">
    <source>
        <dbReference type="ARBA" id="ARBA00023002"/>
    </source>
</evidence>
<dbReference type="Proteomes" id="UP000318878">
    <property type="component" value="Unassembled WGS sequence"/>
</dbReference>
<proteinExistence type="predicted"/>
<evidence type="ECO:0000313" key="5">
    <source>
        <dbReference type="Proteomes" id="UP000318878"/>
    </source>
</evidence>
<dbReference type="OrthoDB" id="9806179at2"/>
<dbReference type="SUPFAM" id="SSF51905">
    <property type="entry name" value="FAD/NAD(P)-binding domain"/>
    <property type="match status" value="1"/>
</dbReference>
<dbReference type="InterPro" id="IPR050097">
    <property type="entry name" value="Ferredoxin-NADP_redctase_2"/>
</dbReference>
<dbReference type="InterPro" id="IPR036188">
    <property type="entry name" value="FAD/NAD-bd_sf"/>
</dbReference>
<dbReference type="Gene3D" id="3.50.50.60">
    <property type="entry name" value="FAD/NAD(P)-binding domain"/>
    <property type="match status" value="2"/>
</dbReference>
<comment type="caution">
    <text evidence="4">The sequence shown here is derived from an EMBL/GenBank/DDBJ whole genome shotgun (WGS) entry which is preliminary data.</text>
</comment>
<dbReference type="PRINTS" id="PR00469">
    <property type="entry name" value="PNDRDTASEII"/>
</dbReference>
<keyword evidence="5" id="KW-1185">Reference proteome</keyword>
<protein>
    <submittedName>
        <fullName evidence="4">Thioredoxin reductase</fullName>
        <ecNumber evidence="4">1.8.1.9</ecNumber>
    </submittedName>
</protein>
<gene>
    <name evidence="4" type="primary">trxB_1</name>
    <name evidence="4" type="ORF">Enr8_25960</name>
</gene>
<dbReference type="InterPro" id="IPR023753">
    <property type="entry name" value="FAD/NAD-binding_dom"/>
</dbReference>
<dbReference type="GO" id="GO:0004791">
    <property type="term" value="F:thioredoxin-disulfide reductase (NADPH) activity"/>
    <property type="evidence" value="ECO:0007669"/>
    <property type="project" value="UniProtKB-EC"/>
</dbReference>
<dbReference type="PANTHER" id="PTHR48105">
    <property type="entry name" value="THIOREDOXIN REDUCTASE 1-RELATED-RELATED"/>
    <property type="match status" value="1"/>
</dbReference>
<accession>A0A5C5V418</accession>
<dbReference type="EC" id="1.8.1.9" evidence="4"/>
<name>A0A5C5V418_9BACT</name>
<organism evidence="4 5">
    <name type="scientific">Blastopirellula retiformator</name>
    <dbReference type="NCBI Taxonomy" id="2527970"/>
    <lineage>
        <taxon>Bacteria</taxon>
        <taxon>Pseudomonadati</taxon>
        <taxon>Planctomycetota</taxon>
        <taxon>Planctomycetia</taxon>
        <taxon>Pirellulales</taxon>
        <taxon>Pirellulaceae</taxon>
        <taxon>Blastopirellula</taxon>
    </lineage>
</organism>
<sequence length="311" mass="32833">MTEMLQAQYEAVVVGGGPAGLSAALVLGRACRRVLLIDAGEGRNAPADAAHGFLTQDGTPPSEIRRIGRAQLASYDVTVKEGRVTAAKTVDGRFEVEFAGQRVACRSLILATGIADRLPPIPGAKQWWGRGIVVCPYCHGWEIRDRPWAFLAPAEQVIERATMLLGWTKQLTYLTSGDVSLPAEVAKWLTAHDVAIREEAISGFEGEGETLTGVALAGGEQLSLAAVFVSPQFSQTTPLAESLGLSLETEGHQAGTIRTEPHGVTSVEGLFIAGDAASWGVMSVASAASEGMMAAVFANMRMLKQDADASE</sequence>
<keyword evidence="1" id="KW-0285">Flavoprotein</keyword>
<evidence type="ECO:0000259" key="3">
    <source>
        <dbReference type="Pfam" id="PF07992"/>
    </source>
</evidence>
<dbReference type="AlphaFoldDB" id="A0A5C5V418"/>
<keyword evidence="2 4" id="KW-0560">Oxidoreductase</keyword>
<dbReference type="PRINTS" id="PR00368">
    <property type="entry name" value="FADPNR"/>
</dbReference>
<dbReference type="EMBL" id="SJPF01000003">
    <property type="protein sequence ID" value="TWT32790.1"/>
    <property type="molecule type" value="Genomic_DNA"/>
</dbReference>
<reference evidence="4 5" key="1">
    <citation type="submission" date="2019-02" db="EMBL/GenBank/DDBJ databases">
        <title>Deep-cultivation of Planctomycetes and their phenomic and genomic characterization uncovers novel biology.</title>
        <authorList>
            <person name="Wiegand S."/>
            <person name="Jogler M."/>
            <person name="Boedeker C."/>
            <person name="Pinto D."/>
            <person name="Vollmers J."/>
            <person name="Rivas-Marin E."/>
            <person name="Kohn T."/>
            <person name="Peeters S.H."/>
            <person name="Heuer A."/>
            <person name="Rast P."/>
            <person name="Oberbeckmann S."/>
            <person name="Bunk B."/>
            <person name="Jeske O."/>
            <person name="Meyerdierks A."/>
            <person name="Storesund J.E."/>
            <person name="Kallscheuer N."/>
            <person name="Luecker S."/>
            <person name="Lage O.M."/>
            <person name="Pohl T."/>
            <person name="Merkel B.J."/>
            <person name="Hornburger P."/>
            <person name="Mueller R.-W."/>
            <person name="Bruemmer F."/>
            <person name="Labrenz M."/>
            <person name="Spormann A.M."/>
            <person name="Op Den Camp H."/>
            <person name="Overmann J."/>
            <person name="Amann R."/>
            <person name="Jetten M.S.M."/>
            <person name="Mascher T."/>
            <person name="Medema M.H."/>
            <person name="Devos D.P."/>
            <person name="Kaster A.-K."/>
            <person name="Ovreas L."/>
            <person name="Rohde M."/>
            <person name="Galperin M.Y."/>
            <person name="Jogler C."/>
        </authorList>
    </citation>
    <scope>NUCLEOTIDE SEQUENCE [LARGE SCALE GENOMIC DNA]</scope>
    <source>
        <strain evidence="4 5">Enr8</strain>
    </source>
</reference>
<feature type="domain" description="FAD/NAD(P)-binding" evidence="3">
    <location>
        <begin position="10"/>
        <end position="291"/>
    </location>
</feature>
<evidence type="ECO:0000313" key="4">
    <source>
        <dbReference type="EMBL" id="TWT32790.1"/>
    </source>
</evidence>
<dbReference type="RefSeq" id="WP_146432090.1">
    <property type="nucleotide sequence ID" value="NZ_SJPF01000003.1"/>
</dbReference>